<proteinExistence type="predicted"/>
<evidence type="ECO:0000313" key="3">
    <source>
        <dbReference type="EMBL" id="KAH9426742.1"/>
    </source>
</evidence>
<feature type="region of interest" description="Disordered" evidence="1">
    <location>
        <begin position="601"/>
        <end position="624"/>
    </location>
</feature>
<dbReference type="EMBL" id="NJHN03000008">
    <property type="protein sequence ID" value="KAH9426742.1"/>
    <property type="molecule type" value="Genomic_DNA"/>
</dbReference>
<dbReference type="Gene3D" id="3.20.20.370">
    <property type="entry name" value="Glycoside hydrolase/deacetylase"/>
    <property type="match status" value="1"/>
</dbReference>
<dbReference type="Pfam" id="PF01607">
    <property type="entry name" value="CBM_14"/>
    <property type="match status" value="1"/>
</dbReference>
<accession>A0ABQ8JW15</accession>
<keyword evidence="4" id="KW-1185">Reference proteome</keyword>
<dbReference type="InterPro" id="IPR011330">
    <property type="entry name" value="Glyco_hydro/deAcase_b/a-brl"/>
</dbReference>
<protein>
    <submittedName>
        <fullName evidence="3">Chitin binding</fullName>
    </submittedName>
</protein>
<gene>
    <name evidence="3" type="primary">Cda5_2</name>
    <name evidence="3" type="ORF">DERP_002842</name>
</gene>
<evidence type="ECO:0000256" key="1">
    <source>
        <dbReference type="SAM" id="MobiDB-lite"/>
    </source>
</evidence>
<dbReference type="InterPro" id="IPR002509">
    <property type="entry name" value="NODB_dom"/>
</dbReference>
<feature type="compositionally biased region" description="Low complexity" evidence="1">
    <location>
        <begin position="405"/>
        <end position="419"/>
    </location>
</feature>
<dbReference type="PROSITE" id="PS50940">
    <property type="entry name" value="CHIT_BIND_II"/>
    <property type="match status" value="1"/>
</dbReference>
<dbReference type="PANTHER" id="PTHR45985">
    <property type="match status" value="1"/>
</dbReference>
<dbReference type="InterPro" id="IPR052740">
    <property type="entry name" value="CE4"/>
</dbReference>
<organism evidence="3 4">
    <name type="scientific">Dermatophagoides pteronyssinus</name>
    <name type="common">European house dust mite</name>
    <dbReference type="NCBI Taxonomy" id="6956"/>
    <lineage>
        <taxon>Eukaryota</taxon>
        <taxon>Metazoa</taxon>
        <taxon>Ecdysozoa</taxon>
        <taxon>Arthropoda</taxon>
        <taxon>Chelicerata</taxon>
        <taxon>Arachnida</taxon>
        <taxon>Acari</taxon>
        <taxon>Acariformes</taxon>
        <taxon>Sarcoptiformes</taxon>
        <taxon>Astigmata</taxon>
        <taxon>Psoroptidia</taxon>
        <taxon>Analgoidea</taxon>
        <taxon>Pyroglyphidae</taxon>
        <taxon>Dermatophagoidinae</taxon>
        <taxon>Dermatophagoides</taxon>
    </lineage>
</organism>
<dbReference type="InterPro" id="IPR002557">
    <property type="entry name" value="Chitin-bd_dom"/>
</dbReference>
<dbReference type="Pfam" id="PF01522">
    <property type="entry name" value="Polysacc_deac_1"/>
    <property type="match status" value="1"/>
</dbReference>
<dbReference type="InterPro" id="IPR036508">
    <property type="entry name" value="Chitin-bd_dom_sf"/>
</dbReference>
<feature type="compositionally biased region" description="Polar residues" evidence="1">
    <location>
        <begin position="699"/>
        <end position="710"/>
    </location>
</feature>
<reference evidence="3 4" key="1">
    <citation type="journal article" date="2018" name="J. Allergy Clin. Immunol.">
        <title>High-quality assembly of Dermatophagoides pteronyssinus genome and transcriptome reveals a wide range of novel allergens.</title>
        <authorList>
            <person name="Liu X.Y."/>
            <person name="Yang K.Y."/>
            <person name="Wang M.Q."/>
            <person name="Kwok J.S."/>
            <person name="Zeng X."/>
            <person name="Yang Z."/>
            <person name="Xiao X.J."/>
            <person name="Lau C.P."/>
            <person name="Li Y."/>
            <person name="Huang Z.M."/>
            <person name="Ba J.G."/>
            <person name="Yim A.K."/>
            <person name="Ouyang C.Y."/>
            <person name="Ngai S.M."/>
            <person name="Chan T.F."/>
            <person name="Leung E.L."/>
            <person name="Liu L."/>
            <person name="Liu Z.G."/>
            <person name="Tsui S.K."/>
        </authorList>
    </citation>
    <scope>NUCLEOTIDE SEQUENCE [LARGE SCALE GENOMIC DNA]</scope>
    <source>
        <strain evidence="3">Derp</strain>
    </source>
</reference>
<name>A0ABQ8JW15_DERPT</name>
<dbReference type="Proteomes" id="UP000887458">
    <property type="component" value="Unassembled WGS sequence"/>
</dbReference>
<feature type="domain" description="Chitin-binding type-2" evidence="2">
    <location>
        <begin position="96"/>
        <end position="151"/>
    </location>
</feature>
<dbReference type="SUPFAM" id="SSF88713">
    <property type="entry name" value="Glycoside hydrolase/deacetylase"/>
    <property type="match status" value="1"/>
</dbReference>
<dbReference type="CDD" id="cd10975">
    <property type="entry name" value="CE4_CDA_like_2"/>
    <property type="match status" value="1"/>
</dbReference>
<feature type="region of interest" description="Disordered" evidence="1">
    <location>
        <begin position="370"/>
        <end position="436"/>
    </location>
</feature>
<feature type="region of interest" description="Disordered" evidence="1">
    <location>
        <begin position="688"/>
        <end position="710"/>
    </location>
</feature>
<feature type="compositionally biased region" description="Polar residues" evidence="1">
    <location>
        <begin position="390"/>
        <end position="404"/>
    </location>
</feature>
<dbReference type="Gene3D" id="2.170.140.10">
    <property type="entry name" value="Chitin binding domain"/>
    <property type="match status" value="1"/>
</dbReference>
<evidence type="ECO:0000313" key="4">
    <source>
        <dbReference type="Proteomes" id="UP000887458"/>
    </source>
</evidence>
<dbReference type="PANTHER" id="PTHR45985:SF12">
    <property type="entry name" value="CHITIN DEACETYLASE-LIKE 5, ISOFORM B"/>
    <property type="match status" value="1"/>
</dbReference>
<dbReference type="SUPFAM" id="SSF57625">
    <property type="entry name" value="Invertebrate chitin-binding proteins"/>
    <property type="match status" value="1"/>
</dbReference>
<sequence>MITKASILHMMMTYYIIFVLLSLTTITTVLVSGQQHENIIINNNNNNVSNIINSRWSNYPIYNNHNDNGVDVHSSSSLNQFINVDEFRTNISKQFNFICNTQFGYYPDPGNCSSYYICSFGIPLHKNCSKGLYFSIRLQTCDWPANVQCEQDYLSLNAKTSMFNVIDEPKSSTSIVTTTTTTTPLPLPLLLSSDSAPLLSNNFFNKKSNIGSSSINHHYPTLQSSSPLSSKSTLIRNLTSLNLTPPLNSLEKHNYDSKLLNKLSPTYVVDGFEVPPASTTKTTNKNLNGLDKFTSHLSTFTNNSRINNAKFIEIRFEPYWTETGYFTIDDNGDNDDDDKRINPFTIYNDQSTPKSYFNDHHVDLHLISTNPYINNNDNNNKKRPEPLYWISNNNPSLQSRSIDSNQPRQQQQQQYSNQNIFRSSFNGYDGKNSLKKDSAIDGKLTTLKPLRRKIPELYIKIVSNDNFSTPFMSVNNNNNNNGQTNRGLIVLSKQPSPSSKAKAEKKLNYEINERLLAPFKHKTIEEDRLFSMIRSDNNIKNAEPKHRNHNGNVNEQQQKIVYSDGFNRYTDQKTTAIPTYKMINQVTHASRFRKKIIRKKKMNYQPTSSLSSLSPPSSAMAASSSSSLSNVYGHHPSTNLLTGTLVTSSFNNNNEQKIRRNSRPPLYKSLDKATTLPFNYPHNTSPRIWTHHHHHHHPSTTLKPTQRNRPQQLHETIGIYRKNNSSNKNDNINHHHNKLLMKSMNNDKTESVMVVPMDSNSNKYLNLAQYNSYVVMPNSYYNNENNKNSQTSKNDEIQKQFKNPIDTLEEFIKKTIKDVAKIEPQKYSVTSSSMTTTTTTTPLPPPSMLATTILPNTPQGFETKKEQVYKKIKAINGYRRSRKYRPLISLDQNISTKKSNITNSHHEQKSDIVTFTNRNNSKIINLSDPSTITVYETLKNNDVDQERTSSLYKTIDDQWSLTTTSSPLLTKLTYGDRSISSIIPTTIRPENWKENIDIPTDMNTIPITSTTKSPLYTLNKPKNKTKIGIKIRLPSSSTSTTSTTTTVPMITMLPKTGPTPKNYTEYNYYDYDNYDNVQDYNYDDEYYNNMLNDGKISTTTSTTTTTTTTLAPPSSSISSLSSFHMNNSIKRQNVTRQGKKPLIYLRNKPRPTIRRLIIKDPGENMKIISASRPQPLYPQPKALVTANKCDKRKCRLPDCRCGSSDIPGNFSSKQIPQLVMLTFDDAVNDLNWDLYEELLNSGRKNPNGCPIKATFYVSHEWTDYGQVQTLYSRGHEIASHTISHRFGEKFSKDEWIKEINGQREILNLYGGVKFEDIRGMRAPFLQTGGNNMFEMLYETNFTYDSSLPVQENHPAFWPYTLDYALSHSCNIPPCPTKSFPGVWEVGMIMWTDLRGGRCSMGDACTNPSDENGVYEMLIKNFNRHYKNNRSPFSLYYHSAWFNVQHHRKGFLRFLDEILQHQDVYMTTTWQMLQWVRQPVSLDQLNSFEPFQCNKQEKPIRECTRANICNVHSKQGSRTLRTCQECPTTFPWIGNTGFSKSKYG</sequence>
<comment type="caution">
    <text evidence="3">The sequence shown here is derived from an EMBL/GenBank/DDBJ whole genome shotgun (WGS) entry which is preliminary data.</text>
</comment>
<reference evidence="3 4" key="2">
    <citation type="journal article" date="2022" name="Mol. Biol. Evol.">
        <title>Comparative Genomics Reveals Insights into the Divergent Evolution of Astigmatic Mites and Household Pest Adaptations.</title>
        <authorList>
            <person name="Xiong Q."/>
            <person name="Wan A.T."/>
            <person name="Liu X."/>
            <person name="Fung C.S."/>
            <person name="Xiao X."/>
            <person name="Malainual N."/>
            <person name="Hou J."/>
            <person name="Wang L."/>
            <person name="Wang M."/>
            <person name="Yang K.Y."/>
            <person name="Cui Y."/>
            <person name="Leung E.L."/>
            <person name="Nong W."/>
            <person name="Shin S.K."/>
            <person name="Au S.W."/>
            <person name="Jeong K.Y."/>
            <person name="Chew F.T."/>
            <person name="Hui J.H."/>
            <person name="Leung T.F."/>
            <person name="Tungtrongchitr A."/>
            <person name="Zhong N."/>
            <person name="Liu Z."/>
            <person name="Tsui S.K."/>
        </authorList>
    </citation>
    <scope>NUCLEOTIDE SEQUENCE [LARGE SCALE GENOMIC DNA]</scope>
    <source>
        <strain evidence="3">Derp</strain>
    </source>
</reference>
<feature type="compositionally biased region" description="Basic residues" evidence="1">
    <location>
        <begin position="689"/>
        <end position="698"/>
    </location>
</feature>
<feature type="compositionally biased region" description="Low complexity" evidence="1">
    <location>
        <begin position="608"/>
        <end position="624"/>
    </location>
</feature>
<dbReference type="SMART" id="SM00494">
    <property type="entry name" value="ChtBD2"/>
    <property type="match status" value="1"/>
</dbReference>
<evidence type="ECO:0000259" key="2">
    <source>
        <dbReference type="PROSITE" id="PS50940"/>
    </source>
</evidence>